<proteinExistence type="predicted"/>
<evidence type="ECO:0000259" key="2">
    <source>
        <dbReference type="Pfam" id="PF01208"/>
    </source>
</evidence>
<dbReference type="PANTHER" id="PTHR47099">
    <property type="entry name" value="METHYLCOBAMIDE:COM METHYLTRANSFERASE MTBA"/>
    <property type="match status" value="1"/>
</dbReference>
<organism evidence="3">
    <name type="scientific">marine sediment metagenome</name>
    <dbReference type="NCBI Taxonomy" id="412755"/>
    <lineage>
        <taxon>unclassified sequences</taxon>
        <taxon>metagenomes</taxon>
        <taxon>ecological metagenomes</taxon>
    </lineage>
</organism>
<dbReference type="PANTHER" id="PTHR47099:SF1">
    <property type="entry name" value="METHYLCOBAMIDE:COM METHYLTRANSFERASE MTBA"/>
    <property type="match status" value="1"/>
</dbReference>
<feature type="region of interest" description="Disordered" evidence="1">
    <location>
        <begin position="1"/>
        <end position="20"/>
    </location>
</feature>
<comment type="caution">
    <text evidence="3">The sequence shown here is derived from an EMBL/GenBank/DDBJ whole genome shotgun (WGS) entry which is preliminary data.</text>
</comment>
<evidence type="ECO:0000256" key="1">
    <source>
        <dbReference type="SAM" id="MobiDB-lite"/>
    </source>
</evidence>
<dbReference type="GO" id="GO:0006779">
    <property type="term" value="P:porphyrin-containing compound biosynthetic process"/>
    <property type="evidence" value="ECO:0007669"/>
    <property type="project" value="InterPro"/>
</dbReference>
<gene>
    <name evidence="3" type="ORF">S01H1_38509</name>
</gene>
<evidence type="ECO:0000313" key="3">
    <source>
        <dbReference type="EMBL" id="GAG05636.1"/>
    </source>
</evidence>
<dbReference type="EMBL" id="BARS01024246">
    <property type="protein sequence ID" value="GAG05636.1"/>
    <property type="molecule type" value="Genomic_DNA"/>
</dbReference>
<reference evidence="3" key="1">
    <citation type="journal article" date="2014" name="Front. Microbiol.">
        <title>High frequency of phylogenetically diverse reductive dehalogenase-homologous genes in deep subseafloor sedimentary metagenomes.</title>
        <authorList>
            <person name="Kawai M."/>
            <person name="Futagami T."/>
            <person name="Toyoda A."/>
            <person name="Takaki Y."/>
            <person name="Nishi S."/>
            <person name="Hori S."/>
            <person name="Arai W."/>
            <person name="Tsubouchi T."/>
            <person name="Morono Y."/>
            <person name="Uchiyama I."/>
            <person name="Ito T."/>
            <person name="Fujiyama A."/>
            <person name="Inagaki F."/>
            <person name="Takami H."/>
        </authorList>
    </citation>
    <scope>NUCLEOTIDE SEQUENCE</scope>
    <source>
        <strain evidence="3">Expedition CK06-06</strain>
    </source>
</reference>
<dbReference type="Pfam" id="PF01208">
    <property type="entry name" value="URO-D"/>
    <property type="match status" value="1"/>
</dbReference>
<sequence length="260" mass="29200">MTRMHHPLQGADLEEIKNHPFPTVDNSKKAELFKTVKSLHEKGLAAFGFMPMTIWEASWYLRSMEEIMADMVLDKKNAEILFDKSTAYACEKASTYAEAGVDILSIGDDVGAQSAPLIAVKLWEEWLKPRLIKVISTARSVKPDILIFYHSCGYVTPFIDGLIEAGVDILNPIQAECMDFNEIHDMAGDRISFWGTLGTQKLLPFDTPDEVRKTTISRLEKCGEKGGIVIGPTHMVEPEVPWENLTAIIEAVKDFENKRK</sequence>
<name>X0VYT0_9ZZZZ</name>
<dbReference type="InterPro" id="IPR000257">
    <property type="entry name" value="Uroporphyrinogen_deCOase"/>
</dbReference>
<dbReference type="AlphaFoldDB" id="X0VYT0"/>
<dbReference type="InterPro" id="IPR038071">
    <property type="entry name" value="UROD/MetE-like_sf"/>
</dbReference>
<dbReference type="SUPFAM" id="SSF51726">
    <property type="entry name" value="UROD/MetE-like"/>
    <property type="match status" value="1"/>
</dbReference>
<feature type="domain" description="Uroporphyrinogen decarboxylase (URO-D)" evidence="2">
    <location>
        <begin position="11"/>
        <end position="254"/>
    </location>
</feature>
<protein>
    <recommendedName>
        <fullName evidence="2">Uroporphyrinogen decarboxylase (URO-D) domain-containing protein</fullName>
    </recommendedName>
</protein>
<dbReference type="GO" id="GO:0004853">
    <property type="term" value="F:uroporphyrinogen decarboxylase activity"/>
    <property type="evidence" value="ECO:0007669"/>
    <property type="project" value="InterPro"/>
</dbReference>
<dbReference type="InterPro" id="IPR052024">
    <property type="entry name" value="Methanogen_methyltrans"/>
</dbReference>
<accession>X0VYT0</accession>
<dbReference type="Gene3D" id="3.20.20.210">
    <property type="match status" value="1"/>
</dbReference>